<comment type="similarity">
    <text evidence="1">Belongs to the FAH family.</text>
</comment>
<reference evidence="4 5" key="1">
    <citation type="submission" date="2015-12" db="EMBL/GenBank/DDBJ databases">
        <title>Dictyostelia acquired genes for synthesis and detection of signals that induce cell-type specialization by lateral gene transfer from prokaryotes.</title>
        <authorList>
            <person name="Gloeckner G."/>
            <person name="Schaap P."/>
        </authorList>
    </citation>
    <scope>NUCLEOTIDE SEQUENCE [LARGE SCALE GENOMIC DNA]</scope>
    <source>
        <strain evidence="4 5">TK</strain>
    </source>
</reference>
<dbReference type="FunCoup" id="A0A151ZI33">
    <property type="interactions" value="239"/>
</dbReference>
<dbReference type="GO" id="GO:0046872">
    <property type="term" value="F:metal ion binding"/>
    <property type="evidence" value="ECO:0007669"/>
    <property type="project" value="UniProtKB-KW"/>
</dbReference>
<protein>
    <submittedName>
        <fullName evidence="4">Fumarylacetoacetate (FAA) hydrolase domain-containing protein</fullName>
    </submittedName>
</protein>
<dbReference type="Pfam" id="PF01557">
    <property type="entry name" value="FAA_hydrolase"/>
    <property type="match status" value="1"/>
</dbReference>
<keyword evidence="4" id="KW-0378">Hydrolase</keyword>
<dbReference type="PANTHER" id="PTHR11820:SF7">
    <property type="entry name" value="ACYLPYRUVASE FAHD1, MITOCHONDRIAL"/>
    <property type="match status" value="1"/>
</dbReference>
<feature type="domain" description="Fumarylacetoacetase-like C-terminal" evidence="3">
    <location>
        <begin position="10"/>
        <end position="214"/>
    </location>
</feature>
<dbReference type="STRING" id="361077.A0A151ZI33"/>
<evidence type="ECO:0000259" key="3">
    <source>
        <dbReference type="Pfam" id="PF01557"/>
    </source>
</evidence>
<dbReference type="OMA" id="NCRKVIC"/>
<comment type="caution">
    <text evidence="4">The sequence shown here is derived from an EMBL/GenBank/DDBJ whole genome shotgun (WGS) entry which is preliminary data.</text>
</comment>
<evidence type="ECO:0000313" key="4">
    <source>
        <dbReference type="EMBL" id="KYQ93626.1"/>
    </source>
</evidence>
<dbReference type="GO" id="GO:0018773">
    <property type="term" value="F:acetylpyruvate hydrolase activity"/>
    <property type="evidence" value="ECO:0007669"/>
    <property type="project" value="TreeGrafter"/>
</dbReference>
<dbReference type="InParanoid" id="A0A151ZI33"/>
<keyword evidence="2" id="KW-0479">Metal-binding</keyword>
<dbReference type="SUPFAM" id="SSF56529">
    <property type="entry name" value="FAH"/>
    <property type="match status" value="1"/>
</dbReference>
<evidence type="ECO:0000256" key="1">
    <source>
        <dbReference type="ARBA" id="ARBA00010211"/>
    </source>
</evidence>
<sequence>MKRFWETGKKIVAIGRNYASHAKELGNDVPTEPFFFLKPTSSYLLKGTVNGAIEIPNSAEADVHHEVELGIVISKKGRDIHEKNAMDFVGGYTLALDMTSRDLQNKAKAKGLPWSVAKGYDTYCPVSGFIPKEKIPNPFDVELWCSVDGEMKQKGSTKDMIFKIPFLIQYVSSIMTLEEGDLILTGTPQGVGPVKPGQTIKAGITGVEDMEFKVIKRPLPNY</sequence>
<dbReference type="InterPro" id="IPR011234">
    <property type="entry name" value="Fumarylacetoacetase-like_C"/>
</dbReference>
<dbReference type="AlphaFoldDB" id="A0A151ZI33"/>
<dbReference type="EMBL" id="LODT01000025">
    <property type="protein sequence ID" value="KYQ93626.1"/>
    <property type="molecule type" value="Genomic_DNA"/>
</dbReference>
<evidence type="ECO:0000256" key="2">
    <source>
        <dbReference type="ARBA" id="ARBA00022723"/>
    </source>
</evidence>
<dbReference type="GO" id="GO:0019752">
    <property type="term" value="P:carboxylic acid metabolic process"/>
    <property type="evidence" value="ECO:0007669"/>
    <property type="project" value="UniProtKB-ARBA"/>
</dbReference>
<dbReference type="FunFam" id="3.90.850.10:FF:000003">
    <property type="entry name" value="Fumarylacetoacetate hydrolase domain-containing 1"/>
    <property type="match status" value="1"/>
</dbReference>
<dbReference type="GO" id="GO:0005739">
    <property type="term" value="C:mitochondrion"/>
    <property type="evidence" value="ECO:0007669"/>
    <property type="project" value="TreeGrafter"/>
</dbReference>
<gene>
    <name evidence="4" type="ORF">DLAC_05008</name>
</gene>
<dbReference type="OrthoDB" id="411064at2759"/>
<dbReference type="PANTHER" id="PTHR11820">
    <property type="entry name" value="ACYLPYRUVASE"/>
    <property type="match status" value="1"/>
</dbReference>
<keyword evidence="5" id="KW-1185">Reference proteome</keyword>
<proteinExistence type="inferred from homology"/>
<dbReference type="Proteomes" id="UP000076078">
    <property type="component" value="Unassembled WGS sequence"/>
</dbReference>
<organism evidence="4 5">
    <name type="scientific">Tieghemostelium lacteum</name>
    <name type="common">Slime mold</name>
    <name type="synonym">Dictyostelium lacteum</name>
    <dbReference type="NCBI Taxonomy" id="361077"/>
    <lineage>
        <taxon>Eukaryota</taxon>
        <taxon>Amoebozoa</taxon>
        <taxon>Evosea</taxon>
        <taxon>Eumycetozoa</taxon>
        <taxon>Dictyostelia</taxon>
        <taxon>Dictyosteliales</taxon>
        <taxon>Raperosteliaceae</taxon>
        <taxon>Tieghemostelium</taxon>
    </lineage>
</organism>
<evidence type="ECO:0000313" key="5">
    <source>
        <dbReference type="Proteomes" id="UP000076078"/>
    </source>
</evidence>
<dbReference type="Gene3D" id="3.90.850.10">
    <property type="entry name" value="Fumarylacetoacetase-like, C-terminal domain"/>
    <property type="match status" value="1"/>
</dbReference>
<accession>A0A151ZI33</accession>
<name>A0A151ZI33_TIELA</name>
<dbReference type="InterPro" id="IPR036663">
    <property type="entry name" value="Fumarylacetoacetase_C_sf"/>
</dbReference>